<dbReference type="EMBL" id="BPLR01007748">
    <property type="protein sequence ID" value="GIY19405.1"/>
    <property type="molecule type" value="Genomic_DNA"/>
</dbReference>
<reference evidence="2 3" key="1">
    <citation type="submission" date="2021-06" db="EMBL/GenBank/DDBJ databases">
        <title>Caerostris extrusa draft genome.</title>
        <authorList>
            <person name="Kono N."/>
            <person name="Arakawa K."/>
        </authorList>
    </citation>
    <scope>NUCLEOTIDE SEQUENCE [LARGE SCALE GENOMIC DNA]</scope>
</reference>
<sequence>MVSGIYSPPQQPTPLPRADANSSIGPVPPIKEIPTGSLHSSTTAATTISATTNNSTGSSNTGATYSNPIPVFSTPSSTTGPMVPIANCVNPQLIQPPTAPPTTDQEDLSKPQLQHFPLQLLWHRPGFISGRTVAGDALGRYQPLFLRW</sequence>
<dbReference type="AlphaFoldDB" id="A0AAV4RD56"/>
<evidence type="ECO:0000313" key="2">
    <source>
        <dbReference type="EMBL" id="GIY19405.1"/>
    </source>
</evidence>
<gene>
    <name evidence="2" type="primary">Ten-m_6</name>
    <name evidence="2" type="ORF">CEXT_777921</name>
</gene>
<evidence type="ECO:0000313" key="3">
    <source>
        <dbReference type="Proteomes" id="UP001054945"/>
    </source>
</evidence>
<protein>
    <submittedName>
        <fullName evidence="2">Teneurin-m</fullName>
    </submittedName>
</protein>
<evidence type="ECO:0000256" key="1">
    <source>
        <dbReference type="SAM" id="MobiDB-lite"/>
    </source>
</evidence>
<feature type="compositionally biased region" description="Low complexity" evidence="1">
    <location>
        <begin position="35"/>
        <end position="67"/>
    </location>
</feature>
<keyword evidence="3" id="KW-1185">Reference proteome</keyword>
<feature type="region of interest" description="Disordered" evidence="1">
    <location>
        <begin position="1"/>
        <end position="69"/>
    </location>
</feature>
<proteinExistence type="predicted"/>
<organism evidence="2 3">
    <name type="scientific">Caerostris extrusa</name>
    <name type="common">Bark spider</name>
    <name type="synonym">Caerostris bankana</name>
    <dbReference type="NCBI Taxonomy" id="172846"/>
    <lineage>
        <taxon>Eukaryota</taxon>
        <taxon>Metazoa</taxon>
        <taxon>Ecdysozoa</taxon>
        <taxon>Arthropoda</taxon>
        <taxon>Chelicerata</taxon>
        <taxon>Arachnida</taxon>
        <taxon>Araneae</taxon>
        <taxon>Araneomorphae</taxon>
        <taxon>Entelegynae</taxon>
        <taxon>Araneoidea</taxon>
        <taxon>Araneidae</taxon>
        <taxon>Caerostris</taxon>
    </lineage>
</organism>
<name>A0AAV4RD56_CAEEX</name>
<accession>A0AAV4RD56</accession>
<comment type="caution">
    <text evidence="2">The sequence shown here is derived from an EMBL/GenBank/DDBJ whole genome shotgun (WGS) entry which is preliminary data.</text>
</comment>
<dbReference type="Proteomes" id="UP001054945">
    <property type="component" value="Unassembled WGS sequence"/>
</dbReference>